<dbReference type="InterPro" id="IPR000515">
    <property type="entry name" value="MetI-like"/>
</dbReference>
<evidence type="ECO:0000313" key="10">
    <source>
        <dbReference type="Proteomes" id="UP000435648"/>
    </source>
</evidence>
<dbReference type="EMBL" id="CP046908">
    <property type="protein sequence ID" value="QGZ34803.1"/>
    <property type="molecule type" value="Genomic_DNA"/>
</dbReference>
<evidence type="ECO:0000256" key="7">
    <source>
        <dbReference type="RuleBase" id="RU363032"/>
    </source>
</evidence>
<evidence type="ECO:0000256" key="2">
    <source>
        <dbReference type="ARBA" id="ARBA00022448"/>
    </source>
</evidence>
<dbReference type="InterPro" id="IPR035906">
    <property type="entry name" value="MetI-like_sf"/>
</dbReference>
<keyword evidence="3" id="KW-1003">Cell membrane</keyword>
<feature type="transmembrane region" description="Helical" evidence="7">
    <location>
        <begin position="307"/>
        <end position="328"/>
    </location>
</feature>
<feature type="transmembrane region" description="Helical" evidence="7">
    <location>
        <begin position="264"/>
        <end position="287"/>
    </location>
</feature>
<evidence type="ECO:0000256" key="4">
    <source>
        <dbReference type="ARBA" id="ARBA00022692"/>
    </source>
</evidence>
<keyword evidence="5 7" id="KW-1133">Transmembrane helix</keyword>
<dbReference type="GO" id="GO:0071916">
    <property type="term" value="F:dipeptide transmembrane transporter activity"/>
    <property type="evidence" value="ECO:0007669"/>
    <property type="project" value="TreeGrafter"/>
</dbReference>
<dbReference type="AlphaFoldDB" id="A0A857C795"/>
<dbReference type="RefSeq" id="WP_158193766.1">
    <property type="nucleotide sequence ID" value="NZ_CP046908.1"/>
</dbReference>
<gene>
    <name evidence="9" type="ORF">GH266_09895</name>
</gene>
<accession>A0A857C795</accession>
<feature type="transmembrane region" description="Helical" evidence="7">
    <location>
        <begin position="9"/>
        <end position="30"/>
    </location>
</feature>
<dbReference type="CDD" id="cd06261">
    <property type="entry name" value="TM_PBP2"/>
    <property type="match status" value="1"/>
</dbReference>
<dbReference type="PROSITE" id="PS50928">
    <property type="entry name" value="ABC_TM1"/>
    <property type="match status" value="1"/>
</dbReference>
<keyword evidence="4 7" id="KW-0812">Transmembrane</keyword>
<evidence type="ECO:0000256" key="6">
    <source>
        <dbReference type="ARBA" id="ARBA00023136"/>
    </source>
</evidence>
<dbReference type="Gene3D" id="1.10.3720.10">
    <property type="entry name" value="MetI-like"/>
    <property type="match status" value="1"/>
</dbReference>
<dbReference type="Pfam" id="PF00528">
    <property type="entry name" value="BPD_transp_1"/>
    <property type="match status" value="1"/>
</dbReference>
<dbReference type="KEGG" id="siw:GH266_09895"/>
<comment type="similarity">
    <text evidence="7">Belongs to the binding-protein-dependent transport system permease family.</text>
</comment>
<feature type="transmembrane region" description="Helical" evidence="7">
    <location>
        <begin position="94"/>
        <end position="123"/>
    </location>
</feature>
<feature type="transmembrane region" description="Helical" evidence="7">
    <location>
        <begin position="144"/>
        <end position="163"/>
    </location>
</feature>
<reference evidence="9 10" key="1">
    <citation type="submission" date="2019-12" db="EMBL/GenBank/DDBJ databases">
        <title>The genome of Stappia indica PHM037.</title>
        <authorList>
            <person name="Kacar D."/>
            <person name="Galan B."/>
            <person name="Canedo L."/>
            <person name="Rodriguez P."/>
            <person name="de la Calle F."/>
            <person name="Garcia J.L."/>
        </authorList>
    </citation>
    <scope>NUCLEOTIDE SEQUENCE [LARGE SCALE GENOMIC DNA]</scope>
    <source>
        <strain evidence="9 10">PHM037</strain>
    </source>
</reference>
<dbReference type="PANTHER" id="PTHR43163:SF6">
    <property type="entry name" value="DIPEPTIDE TRANSPORT SYSTEM PERMEASE PROTEIN DPPB-RELATED"/>
    <property type="match status" value="1"/>
</dbReference>
<protein>
    <submittedName>
        <fullName evidence="9">ABC transporter permease subunit</fullName>
    </submittedName>
</protein>
<feature type="transmembrane region" description="Helical" evidence="7">
    <location>
        <begin position="198"/>
        <end position="218"/>
    </location>
</feature>
<dbReference type="OrthoDB" id="9807402at2"/>
<organism evidence="9 10">
    <name type="scientific">Stappia indica</name>
    <dbReference type="NCBI Taxonomy" id="538381"/>
    <lineage>
        <taxon>Bacteria</taxon>
        <taxon>Pseudomonadati</taxon>
        <taxon>Pseudomonadota</taxon>
        <taxon>Alphaproteobacteria</taxon>
        <taxon>Hyphomicrobiales</taxon>
        <taxon>Stappiaceae</taxon>
        <taxon>Stappia</taxon>
    </lineage>
</organism>
<dbReference type="Pfam" id="PF19300">
    <property type="entry name" value="BPD_transp_1_N"/>
    <property type="match status" value="1"/>
</dbReference>
<name>A0A857C795_9HYPH</name>
<keyword evidence="2 7" id="KW-0813">Transport</keyword>
<proteinExistence type="inferred from homology"/>
<evidence type="ECO:0000256" key="5">
    <source>
        <dbReference type="ARBA" id="ARBA00022989"/>
    </source>
</evidence>
<dbReference type="PANTHER" id="PTHR43163">
    <property type="entry name" value="DIPEPTIDE TRANSPORT SYSTEM PERMEASE PROTEIN DPPB-RELATED"/>
    <property type="match status" value="1"/>
</dbReference>
<comment type="subcellular location">
    <subcellularLocation>
        <location evidence="1 7">Cell membrane</location>
        <topology evidence="1 7">Multi-pass membrane protein</topology>
    </subcellularLocation>
</comment>
<dbReference type="InterPro" id="IPR045621">
    <property type="entry name" value="BPD_transp_1_N"/>
</dbReference>
<evidence type="ECO:0000259" key="8">
    <source>
        <dbReference type="PROSITE" id="PS50928"/>
    </source>
</evidence>
<dbReference type="GO" id="GO:0005886">
    <property type="term" value="C:plasma membrane"/>
    <property type="evidence" value="ECO:0007669"/>
    <property type="project" value="UniProtKB-SubCell"/>
</dbReference>
<feature type="domain" description="ABC transmembrane type-1" evidence="8">
    <location>
        <begin position="96"/>
        <end position="325"/>
    </location>
</feature>
<sequence>MIRFLFARLALLVPTFIGVTIVAFGFIRLLPGDPVLLLAGERGLSPERYNQLMEQFGFSEPIWRQYLDYIAGVLTGDLGNSIVTKKPVFDEFMALFPATVELALCAIVIAVALGIPTGILAAVRRGSVADQAIMGTALIGYSMPIFWWGLLLIILFSGILQWTPVSGRISLMYFFPQVTGFMLIDSLLSGQKGAFQSALSHLILPSIVLATIPLAVIARQTRSAMLEVLGEDYVRTARAKGLAPLRVVGLHALRNAMIPVLTTIGLQVGVLLAGAILTETIFSWPGIGKWMIDSIARRDYPVVQGGLLMIALIVMIVNLTVDMLYGLVNPRIRHT</sequence>
<evidence type="ECO:0000313" key="9">
    <source>
        <dbReference type="EMBL" id="QGZ34803.1"/>
    </source>
</evidence>
<dbReference type="Proteomes" id="UP000435648">
    <property type="component" value="Chromosome"/>
</dbReference>
<dbReference type="SUPFAM" id="SSF161098">
    <property type="entry name" value="MetI-like"/>
    <property type="match status" value="1"/>
</dbReference>
<keyword evidence="6 7" id="KW-0472">Membrane</keyword>
<evidence type="ECO:0000256" key="1">
    <source>
        <dbReference type="ARBA" id="ARBA00004651"/>
    </source>
</evidence>
<evidence type="ECO:0000256" key="3">
    <source>
        <dbReference type="ARBA" id="ARBA00022475"/>
    </source>
</evidence>